<keyword evidence="6" id="KW-0046">Antibiotic resistance</keyword>
<dbReference type="InterPro" id="IPR050515">
    <property type="entry name" value="Beta-lactam/transpept"/>
</dbReference>
<dbReference type="GO" id="GO:0008658">
    <property type="term" value="F:penicillin binding"/>
    <property type="evidence" value="ECO:0007669"/>
    <property type="project" value="InterPro"/>
</dbReference>
<dbReference type="Gene3D" id="3.40.710.10">
    <property type="entry name" value="DD-peptidase/beta-lactamase superfamily"/>
    <property type="match status" value="1"/>
</dbReference>
<dbReference type="GO" id="GO:0046677">
    <property type="term" value="P:response to antibiotic"/>
    <property type="evidence" value="ECO:0007669"/>
    <property type="project" value="UniProtKB-KW"/>
</dbReference>
<comment type="catalytic activity">
    <reaction evidence="1">
        <text>a beta-lactam + H2O = a substituted beta-amino acid</text>
        <dbReference type="Rhea" id="RHEA:20401"/>
        <dbReference type="ChEBI" id="CHEBI:15377"/>
        <dbReference type="ChEBI" id="CHEBI:35627"/>
        <dbReference type="ChEBI" id="CHEBI:140347"/>
        <dbReference type="EC" id="3.5.2.6"/>
    </reaction>
</comment>
<dbReference type="InterPro" id="IPR036138">
    <property type="entry name" value="PBP_dimer_sf"/>
</dbReference>
<dbReference type="Gene3D" id="3.90.1310.10">
    <property type="entry name" value="Penicillin-binding protein 2a (Domain 2)"/>
    <property type="match status" value="1"/>
</dbReference>
<proteinExistence type="inferred from homology"/>
<organism evidence="8 9">
    <name type="scientific">Ruminococcus callidus ATCC 27760</name>
    <dbReference type="NCBI Taxonomy" id="411473"/>
    <lineage>
        <taxon>Bacteria</taxon>
        <taxon>Bacillati</taxon>
        <taxon>Bacillota</taxon>
        <taxon>Clostridia</taxon>
        <taxon>Eubacteriales</taxon>
        <taxon>Oscillospiraceae</taxon>
        <taxon>Ruminococcus</taxon>
    </lineage>
</organism>
<dbReference type="InterPro" id="IPR012338">
    <property type="entry name" value="Beta-lactam/transpept-like"/>
</dbReference>
<keyword evidence="9" id="KW-1185">Reference proteome</keyword>
<dbReference type="SUPFAM" id="SSF56601">
    <property type="entry name" value="beta-lactamase/transpeptidase-like"/>
    <property type="match status" value="1"/>
</dbReference>
<dbReference type="EMBL" id="AWVF01000226">
    <property type="protein sequence ID" value="ERJ94961.1"/>
    <property type="molecule type" value="Genomic_DNA"/>
</dbReference>
<dbReference type="InterPro" id="IPR001460">
    <property type="entry name" value="PCN-bd_Tpept"/>
</dbReference>
<evidence type="ECO:0000313" key="8">
    <source>
        <dbReference type="EMBL" id="ERJ94961.1"/>
    </source>
</evidence>
<evidence type="ECO:0000256" key="2">
    <source>
        <dbReference type="ARBA" id="ARBA00007898"/>
    </source>
</evidence>
<evidence type="ECO:0000256" key="4">
    <source>
        <dbReference type="ARBA" id="ARBA00022729"/>
    </source>
</evidence>
<dbReference type="GO" id="GO:0008800">
    <property type="term" value="F:beta-lactamase activity"/>
    <property type="evidence" value="ECO:0007669"/>
    <property type="project" value="UniProtKB-EC"/>
</dbReference>
<dbReference type="OrthoDB" id="2985542at2"/>
<comment type="caution">
    <text evidence="8">The sequence shown here is derived from an EMBL/GenBank/DDBJ whole genome shotgun (WGS) entry which is preliminary data.</text>
</comment>
<dbReference type="AlphaFoldDB" id="U2K8X4"/>
<keyword evidence="5" id="KW-0378">Hydrolase</keyword>
<dbReference type="RefSeq" id="WP_021683248.1">
    <property type="nucleotide sequence ID" value="NZ_KI260472.1"/>
</dbReference>
<evidence type="ECO:0000256" key="1">
    <source>
        <dbReference type="ARBA" id="ARBA00001526"/>
    </source>
</evidence>
<reference evidence="8 9" key="1">
    <citation type="submission" date="2013-07" db="EMBL/GenBank/DDBJ databases">
        <authorList>
            <person name="Weinstock G."/>
            <person name="Sodergren E."/>
            <person name="Wylie T."/>
            <person name="Fulton L."/>
            <person name="Fulton R."/>
            <person name="Fronick C."/>
            <person name="O'Laughlin M."/>
            <person name="Godfrey J."/>
            <person name="Miner T."/>
            <person name="Herter B."/>
            <person name="Appelbaum E."/>
            <person name="Cordes M."/>
            <person name="Lek S."/>
            <person name="Wollam A."/>
            <person name="Pepin K.H."/>
            <person name="Palsikar V.B."/>
            <person name="Mitreva M."/>
            <person name="Wilson R.K."/>
        </authorList>
    </citation>
    <scope>NUCLEOTIDE SEQUENCE [LARGE SCALE GENOMIC DNA]</scope>
    <source>
        <strain evidence="8 9">ATCC 27760</strain>
    </source>
</reference>
<feature type="domain" description="Penicillin-binding protein transpeptidase" evidence="7">
    <location>
        <begin position="217"/>
        <end position="522"/>
    </location>
</feature>
<sequence>MRKLKNRLAVLRLLLVLLFCAVAVYLAWLMQKPELLQAAAGQGSYTCTAGTAAGTIYDRNGVPLVNTRSVCTAVVSPTPEAAEALLPHVLDAEAFYEKLAQGKPFTCTVDTADIACPDVTVLEIPQRYTTPQPAQHVIGYTQEGKGVAGLESAYDAVLRGVDSQWSVTFSVDGKGKPLAGEAAQVRYGANPVQGVMTTLDIRMQRICETAGASLQKGCVVVMDVESGDILGLASFPGYTPDALGEAMQDPDSPMIQRALYAYPVGSIFKLVTAACAYENGAETAFQWNCNGAISIGSQRFRCHDPQGHGLQNLADAMRNSCNPYFIALGQTFSGKELLETAKALGFGTETVLTSNMIGSSGTLPTLQQLKLPAEQANFSFGQGVLTATPLQITRMTCAIAGNGTLPAVRLVRGVTENGRTVLREETGLSETGISADTAQFLRRLMCYTAADEDFQGMPAHVSMGAKTSTAQTGRVDESGDEYCHGWVTAFFPADCPQYAVTVLAEDGGYGNQTAAPVLRQIAAAIMRL</sequence>
<dbReference type="GO" id="GO:0005886">
    <property type="term" value="C:plasma membrane"/>
    <property type="evidence" value="ECO:0007669"/>
    <property type="project" value="TreeGrafter"/>
</dbReference>
<dbReference type="SUPFAM" id="SSF56519">
    <property type="entry name" value="Penicillin binding protein dimerisation domain"/>
    <property type="match status" value="1"/>
</dbReference>
<accession>U2K8X4</accession>
<comment type="similarity">
    <text evidence="2">Belongs to the class-D beta-lactamase family.</text>
</comment>
<name>U2K8X4_9FIRM</name>
<gene>
    <name evidence="8" type="ORF">RUMCAL_01780</name>
</gene>
<evidence type="ECO:0000259" key="7">
    <source>
        <dbReference type="Pfam" id="PF00905"/>
    </source>
</evidence>
<dbReference type="eggNOG" id="COG0768">
    <property type="taxonomic scope" value="Bacteria"/>
</dbReference>
<evidence type="ECO:0000313" key="9">
    <source>
        <dbReference type="Proteomes" id="UP000016662"/>
    </source>
</evidence>
<dbReference type="Pfam" id="PF00905">
    <property type="entry name" value="Transpeptidase"/>
    <property type="match status" value="1"/>
</dbReference>
<dbReference type="PANTHER" id="PTHR30627">
    <property type="entry name" value="PEPTIDOGLYCAN D,D-TRANSPEPTIDASE"/>
    <property type="match status" value="1"/>
</dbReference>
<dbReference type="STRING" id="411473.RUMCAL_01780"/>
<evidence type="ECO:0000256" key="5">
    <source>
        <dbReference type="ARBA" id="ARBA00022801"/>
    </source>
</evidence>
<protein>
    <recommendedName>
        <fullName evidence="3">beta-lactamase</fullName>
        <ecNumber evidence="3">3.5.2.6</ecNumber>
    </recommendedName>
</protein>
<evidence type="ECO:0000256" key="6">
    <source>
        <dbReference type="ARBA" id="ARBA00023251"/>
    </source>
</evidence>
<dbReference type="PATRIC" id="fig|411473.3.peg.1456"/>
<dbReference type="PANTHER" id="PTHR30627:SF6">
    <property type="entry name" value="BETA-LACTAMASE YBXI-RELATED"/>
    <property type="match status" value="1"/>
</dbReference>
<dbReference type="GO" id="GO:0071555">
    <property type="term" value="P:cell wall organization"/>
    <property type="evidence" value="ECO:0007669"/>
    <property type="project" value="TreeGrafter"/>
</dbReference>
<keyword evidence="4" id="KW-0732">Signal</keyword>
<dbReference type="Proteomes" id="UP000016662">
    <property type="component" value="Unassembled WGS sequence"/>
</dbReference>
<dbReference type="EC" id="3.5.2.6" evidence="3"/>
<evidence type="ECO:0000256" key="3">
    <source>
        <dbReference type="ARBA" id="ARBA00012865"/>
    </source>
</evidence>
<dbReference type="HOGENOM" id="CLU_009289_6_3_9"/>